<proteinExistence type="predicted"/>
<sequence length="133" mass="14401">MNDDSAEGDANIAQDLYVSVTNFGDRRVSVKVEVFNWGDADTSAAPPGTPTNPMAVQVLPGAQVQIPAGRTQHFFANISAVDSYEVRVTILSNKRHNGQVVFNAVAIDQVGNFTEALVLFKDFVLLKDDKDSC</sequence>
<dbReference type="Proteomes" id="UP000429595">
    <property type="component" value="Unassembled WGS sequence"/>
</dbReference>
<dbReference type="EMBL" id="WEIO01000003">
    <property type="protein sequence ID" value="KAB7707415.1"/>
    <property type="molecule type" value="Genomic_DNA"/>
</dbReference>
<organism evidence="1 2">
    <name type="scientific">Bacillus aerolatus</name>
    <dbReference type="NCBI Taxonomy" id="2653354"/>
    <lineage>
        <taxon>Bacteria</taxon>
        <taxon>Bacillati</taxon>
        <taxon>Bacillota</taxon>
        <taxon>Bacilli</taxon>
        <taxon>Bacillales</taxon>
        <taxon>Bacillaceae</taxon>
        <taxon>Bacillus</taxon>
    </lineage>
</organism>
<dbReference type="AlphaFoldDB" id="A0A6I1FGU3"/>
<reference evidence="1 2" key="1">
    <citation type="submission" date="2019-10" db="EMBL/GenBank/DDBJ databases">
        <title>Bacillus aerolatum sp. nov., isolated from bioaerosol of sport playgrounds.</title>
        <authorList>
            <person name="Chen P."/>
            <person name="Zhang G."/>
        </authorList>
    </citation>
    <scope>NUCLEOTIDE SEQUENCE [LARGE SCALE GENOMIC DNA]</scope>
    <source>
        <strain evidence="1 2">CX253</strain>
    </source>
</reference>
<evidence type="ECO:0000313" key="2">
    <source>
        <dbReference type="Proteomes" id="UP000429595"/>
    </source>
</evidence>
<dbReference type="RefSeq" id="WP_152150379.1">
    <property type="nucleotide sequence ID" value="NZ_WEIO01000003.1"/>
</dbReference>
<gene>
    <name evidence="1" type="ORF">F9802_06590</name>
</gene>
<comment type="caution">
    <text evidence="1">The sequence shown here is derived from an EMBL/GenBank/DDBJ whole genome shotgun (WGS) entry which is preliminary data.</text>
</comment>
<keyword evidence="2" id="KW-1185">Reference proteome</keyword>
<name>A0A6I1FGU3_9BACI</name>
<evidence type="ECO:0000313" key="1">
    <source>
        <dbReference type="EMBL" id="KAB7707415.1"/>
    </source>
</evidence>
<accession>A0A6I1FGU3</accession>
<protein>
    <submittedName>
        <fullName evidence="1">Uncharacterized protein</fullName>
    </submittedName>
</protein>